<evidence type="ECO:0000313" key="2">
    <source>
        <dbReference type="EMBL" id="MBW0589248.1"/>
    </source>
</evidence>
<evidence type="ECO:0000313" key="3">
    <source>
        <dbReference type="Proteomes" id="UP000765509"/>
    </source>
</evidence>
<dbReference type="EMBL" id="AVOT02133491">
    <property type="protein sequence ID" value="MBW0589248.1"/>
    <property type="molecule type" value="Genomic_DNA"/>
</dbReference>
<keyword evidence="3" id="KW-1185">Reference proteome</keyword>
<comment type="caution">
    <text evidence="2">The sequence shown here is derived from an EMBL/GenBank/DDBJ whole genome shotgun (WGS) entry which is preliminary data.</text>
</comment>
<dbReference type="Proteomes" id="UP000765509">
    <property type="component" value="Unassembled WGS sequence"/>
</dbReference>
<accession>A0A9Q3Q8D8</accession>
<proteinExistence type="predicted"/>
<organism evidence="2 3">
    <name type="scientific">Austropuccinia psidii MF-1</name>
    <dbReference type="NCBI Taxonomy" id="1389203"/>
    <lineage>
        <taxon>Eukaryota</taxon>
        <taxon>Fungi</taxon>
        <taxon>Dikarya</taxon>
        <taxon>Basidiomycota</taxon>
        <taxon>Pucciniomycotina</taxon>
        <taxon>Pucciniomycetes</taxon>
        <taxon>Pucciniales</taxon>
        <taxon>Sphaerophragmiaceae</taxon>
        <taxon>Austropuccinia</taxon>
    </lineage>
</organism>
<gene>
    <name evidence="2" type="ORF">O181_128963</name>
</gene>
<name>A0A9Q3Q8D8_9BASI</name>
<protein>
    <submittedName>
        <fullName evidence="2">Uncharacterized protein</fullName>
    </submittedName>
</protein>
<feature type="compositionally biased region" description="Basic and acidic residues" evidence="1">
    <location>
        <begin position="26"/>
        <end position="43"/>
    </location>
</feature>
<reference evidence="2" key="1">
    <citation type="submission" date="2021-03" db="EMBL/GenBank/DDBJ databases">
        <title>Draft genome sequence of rust myrtle Austropuccinia psidii MF-1, a brazilian biotype.</title>
        <authorList>
            <person name="Quecine M.C."/>
            <person name="Pachon D.M.R."/>
            <person name="Bonatelli M.L."/>
            <person name="Correr F.H."/>
            <person name="Franceschini L.M."/>
            <person name="Leite T.F."/>
            <person name="Margarido G.R.A."/>
            <person name="Almeida C.A."/>
            <person name="Ferrarezi J.A."/>
            <person name="Labate C.A."/>
        </authorList>
    </citation>
    <scope>NUCLEOTIDE SEQUENCE</scope>
    <source>
        <strain evidence="2">MF-1</strain>
    </source>
</reference>
<feature type="region of interest" description="Disordered" evidence="1">
    <location>
        <begin position="1"/>
        <end position="52"/>
    </location>
</feature>
<dbReference type="AlphaFoldDB" id="A0A9Q3Q8D8"/>
<sequence>MTPVLETEASVASTSSRSDQGQAQRTSEEAERSREPSKQEKRQSQLAQTLPTMVQDPQIGAFSCGQCIQHVHNFDGIYSQKAGKDEQTFFKEITDQIHFA</sequence>
<evidence type="ECO:0000256" key="1">
    <source>
        <dbReference type="SAM" id="MobiDB-lite"/>
    </source>
</evidence>
<feature type="compositionally biased region" description="Polar residues" evidence="1">
    <location>
        <begin position="10"/>
        <end position="25"/>
    </location>
</feature>